<evidence type="ECO:0000313" key="3">
    <source>
        <dbReference type="Proteomes" id="UP000598174"/>
    </source>
</evidence>
<keyword evidence="3" id="KW-1185">Reference proteome</keyword>
<proteinExistence type="predicted"/>
<feature type="region of interest" description="Disordered" evidence="1">
    <location>
        <begin position="48"/>
        <end position="72"/>
    </location>
</feature>
<accession>A0A919M6C0</accession>
<gene>
    <name evidence="2" type="ORF">Afe05nite_00010</name>
</gene>
<evidence type="ECO:0000256" key="1">
    <source>
        <dbReference type="SAM" id="MobiDB-lite"/>
    </source>
</evidence>
<dbReference type="EMBL" id="BOMM01000001">
    <property type="protein sequence ID" value="GIE08161.1"/>
    <property type="molecule type" value="Genomic_DNA"/>
</dbReference>
<protein>
    <submittedName>
        <fullName evidence="2">Uncharacterized protein</fullName>
    </submittedName>
</protein>
<organism evidence="2 3">
    <name type="scientific">Paractinoplanes ferrugineus</name>
    <dbReference type="NCBI Taxonomy" id="113564"/>
    <lineage>
        <taxon>Bacteria</taxon>
        <taxon>Bacillati</taxon>
        <taxon>Actinomycetota</taxon>
        <taxon>Actinomycetes</taxon>
        <taxon>Micromonosporales</taxon>
        <taxon>Micromonosporaceae</taxon>
        <taxon>Paractinoplanes</taxon>
    </lineage>
</organism>
<evidence type="ECO:0000313" key="2">
    <source>
        <dbReference type="EMBL" id="GIE08161.1"/>
    </source>
</evidence>
<dbReference type="Proteomes" id="UP000598174">
    <property type="component" value="Unassembled WGS sequence"/>
</dbReference>
<comment type="caution">
    <text evidence="2">The sequence shown here is derived from an EMBL/GenBank/DDBJ whole genome shotgun (WGS) entry which is preliminary data.</text>
</comment>
<sequence length="107" mass="12316">MFYWMVARRNQLTHSRVSIGYSQVDSRAPREAVIALLYEIQPGRNPVPWNDAPKLDGYRNPDDSGWTGDDGDFSEHDVEVDLRRLYVCLEVAVDIHEAIRRKLELGS</sequence>
<name>A0A919M6C0_9ACTN</name>
<dbReference type="AlphaFoldDB" id="A0A919M6C0"/>
<feature type="compositionally biased region" description="Basic and acidic residues" evidence="1">
    <location>
        <begin position="53"/>
        <end position="62"/>
    </location>
</feature>
<reference evidence="2" key="1">
    <citation type="submission" date="2021-01" db="EMBL/GenBank/DDBJ databases">
        <title>Whole genome shotgun sequence of Actinoplanes ferrugineus NBRC 15555.</title>
        <authorList>
            <person name="Komaki H."/>
            <person name="Tamura T."/>
        </authorList>
    </citation>
    <scope>NUCLEOTIDE SEQUENCE</scope>
    <source>
        <strain evidence="2">NBRC 15555</strain>
    </source>
</reference>